<dbReference type="InterPro" id="IPR019451">
    <property type="entry name" value="Rtp1_C1"/>
</dbReference>
<evidence type="ECO:0000259" key="4">
    <source>
        <dbReference type="Pfam" id="PF23565"/>
    </source>
</evidence>
<sequence>MTLDPILRAAAHLVNKSSSTHDANETINSVLSARLSKYYTERGVPEVDYDKTDLWAIQLQTAKEALFVVQQVHDAFALAESNTSEKATVQTEIPTLGTRDVSHLRTLISIVFKWGTDALLGRVAPNFTTSSFQNAQASASIVDLTRGPEDYKGMCDLTYQLLSVVLPSGRRGELSQSLVANLLLTRHLSDILKSCIVLGWLPKALSTPSFPVQDDIRPLTMRLLSLPPSQVILSLGSIIAIKPPLPSYVHKTCSFLLGRQLFRPGGIRGLCAALFGEETEALESDVSLDKLEHFAAAVQTVPPSVPSQEFFRKIVPQLFTLLADGSDGAPPAYRRAAAFSISRIIAEGSKDGGESMGAILSQIHRPFLQVTESSRGDDFVVSEQPSITSCISTLQTILINTDPSPVLLSTVFTPIAPALYAILMCLDSKKTADPALRETVKGLLGTWSRIVSAQEAEQVCWSIIEGEGGYWKIDIAGEIVQTAERTVTESLAIFTPESLEEAEKSGELDINSNLLGLRPDPAHFVGFLRAMNRPEVSSSLFVRLLEAYRSVKSDNDKDPFRALLFLQLIMQIQTQLAEGSSSTNILKKPEHILMFVKHALEDAQTSRKPETPARRPKREGLGHEDLRIIQSSDDEYGIGSGDSDDEDEGSTDVVPDEITVTTLNLLLALLEANPELSARTSPVLNDIFLLLEPLTKNPSETLRPLAREARIVLTVRLASTSSSSESSFKKSGLDDDEDPQVVYQKALTLLQDPLLPVRAHGLLLLRQLASSKIPSQKDPMKLMAALDPALIPGVLSIFLQSIQDEDSYIFLNAVQGLAAMVEGFGKEVLRGLVADYTKGLDGVGAGALNQGEVDVRVRIGEALGQVVRRCGEALPSYADLLVPPLAKVVRSSYLPTTLRTSSLSLFAQMAETNAMTLFPYAADLFGGMVDLLQLESVPAVHISPKKPIERSEPKSGDQQEGKGVREAKVENGRGKKTGPTAQPPPLTMDAEPTVANSKFPPLRRAALHFLALLVRASILRVYDVGPTGMLIPDAYLERASTTLGYVSSTDEDTVVRVMAREAGEELAQLSSALVGL</sequence>
<reference evidence="5" key="1">
    <citation type="journal article" date="2020" name="Nat. Commun.">
        <title>Large-scale genome sequencing of mycorrhizal fungi provides insights into the early evolution of symbiotic traits.</title>
        <authorList>
            <person name="Miyauchi S."/>
            <person name="Kiss E."/>
            <person name="Kuo A."/>
            <person name="Drula E."/>
            <person name="Kohler A."/>
            <person name="Sanchez-Garcia M."/>
            <person name="Morin E."/>
            <person name="Andreopoulos B."/>
            <person name="Barry K.W."/>
            <person name="Bonito G."/>
            <person name="Buee M."/>
            <person name="Carver A."/>
            <person name="Chen C."/>
            <person name="Cichocki N."/>
            <person name="Clum A."/>
            <person name="Culley D."/>
            <person name="Crous P.W."/>
            <person name="Fauchery L."/>
            <person name="Girlanda M."/>
            <person name="Hayes R.D."/>
            <person name="Keri Z."/>
            <person name="LaButti K."/>
            <person name="Lipzen A."/>
            <person name="Lombard V."/>
            <person name="Magnuson J."/>
            <person name="Maillard F."/>
            <person name="Murat C."/>
            <person name="Nolan M."/>
            <person name="Ohm R.A."/>
            <person name="Pangilinan J."/>
            <person name="Pereira M.F."/>
            <person name="Perotto S."/>
            <person name="Peter M."/>
            <person name="Pfister S."/>
            <person name="Riley R."/>
            <person name="Sitrit Y."/>
            <person name="Stielow J.B."/>
            <person name="Szollosi G."/>
            <person name="Zifcakova L."/>
            <person name="Stursova M."/>
            <person name="Spatafora J.W."/>
            <person name="Tedersoo L."/>
            <person name="Vaario L.M."/>
            <person name="Yamada A."/>
            <person name="Yan M."/>
            <person name="Wang P."/>
            <person name="Xu J."/>
            <person name="Bruns T."/>
            <person name="Baldrian P."/>
            <person name="Vilgalys R."/>
            <person name="Dunand C."/>
            <person name="Henrissat B."/>
            <person name="Grigoriev I.V."/>
            <person name="Hibbett D."/>
            <person name="Nagy L.G."/>
            <person name="Martin F.M."/>
        </authorList>
    </citation>
    <scope>NUCLEOTIDE SEQUENCE</scope>
    <source>
        <strain evidence="5">UH-Tt-Lm1</strain>
    </source>
</reference>
<name>A0A9P6L588_9AGAM</name>
<evidence type="ECO:0000256" key="1">
    <source>
        <dbReference type="ARBA" id="ARBA00005724"/>
    </source>
</evidence>
<dbReference type="InterPro" id="IPR016024">
    <property type="entry name" value="ARM-type_fold"/>
</dbReference>
<evidence type="ECO:0008006" key="7">
    <source>
        <dbReference type="Google" id="ProtNLM"/>
    </source>
</evidence>
<dbReference type="GO" id="GO:0009306">
    <property type="term" value="P:protein secretion"/>
    <property type="evidence" value="ECO:0007669"/>
    <property type="project" value="TreeGrafter"/>
</dbReference>
<feature type="compositionally biased region" description="Basic and acidic residues" evidence="2">
    <location>
        <begin position="946"/>
        <end position="973"/>
    </location>
</feature>
<dbReference type="InterPro" id="IPR057407">
    <property type="entry name" value="HEAT_TANGO6"/>
</dbReference>
<comment type="similarity">
    <text evidence="1">Belongs to the Tango6 family.</text>
</comment>
<dbReference type="Gene3D" id="1.25.10.10">
    <property type="entry name" value="Leucine-rich Repeat Variant"/>
    <property type="match status" value="2"/>
</dbReference>
<accession>A0A9P6L588</accession>
<evidence type="ECO:0000259" key="3">
    <source>
        <dbReference type="Pfam" id="PF10363"/>
    </source>
</evidence>
<gene>
    <name evidence="5" type="ORF">BJ322DRAFT_1072320</name>
</gene>
<dbReference type="SUPFAM" id="SSF48371">
    <property type="entry name" value="ARM repeat"/>
    <property type="match status" value="1"/>
</dbReference>
<dbReference type="PANTHER" id="PTHR20959">
    <property type="entry name" value="TRANSPORT AND GOLGI ORGANIZATION PROTEIN 6 FAMILY MEMBER"/>
    <property type="match status" value="1"/>
</dbReference>
<reference evidence="5" key="2">
    <citation type="submission" date="2020-11" db="EMBL/GenBank/DDBJ databases">
        <authorList>
            <consortium name="DOE Joint Genome Institute"/>
            <person name="Kuo A."/>
            <person name="Miyauchi S."/>
            <person name="Kiss E."/>
            <person name="Drula E."/>
            <person name="Kohler A."/>
            <person name="Sanchez-Garcia M."/>
            <person name="Andreopoulos B."/>
            <person name="Barry K.W."/>
            <person name="Bonito G."/>
            <person name="Buee M."/>
            <person name="Carver A."/>
            <person name="Chen C."/>
            <person name="Cichocki N."/>
            <person name="Clum A."/>
            <person name="Culley D."/>
            <person name="Crous P.W."/>
            <person name="Fauchery L."/>
            <person name="Girlanda M."/>
            <person name="Hayes R."/>
            <person name="Keri Z."/>
            <person name="Labutti K."/>
            <person name="Lipzen A."/>
            <person name="Lombard V."/>
            <person name="Magnuson J."/>
            <person name="Maillard F."/>
            <person name="Morin E."/>
            <person name="Murat C."/>
            <person name="Nolan M."/>
            <person name="Ohm R."/>
            <person name="Pangilinan J."/>
            <person name="Pereira M."/>
            <person name="Perotto S."/>
            <person name="Peter M."/>
            <person name="Riley R."/>
            <person name="Sitrit Y."/>
            <person name="Stielow B."/>
            <person name="Szollosi G."/>
            <person name="Zifcakova L."/>
            <person name="Stursova M."/>
            <person name="Spatafora J.W."/>
            <person name="Tedersoo L."/>
            <person name="Vaario L.-M."/>
            <person name="Yamada A."/>
            <person name="Yan M."/>
            <person name="Wang P."/>
            <person name="Xu J."/>
            <person name="Bruns T."/>
            <person name="Baldrian P."/>
            <person name="Vilgalys R."/>
            <person name="Henrissat B."/>
            <person name="Grigoriev I.V."/>
            <person name="Hibbett D."/>
            <person name="Nagy L.G."/>
            <person name="Martin F.M."/>
        </authorList>
    </citation>
    <scope>NUCLEOTIDE SEQUENCE</scope>
    <source>
        <strain evidence="5">UH-Tt-Lm1</strain>
    </source>
</reference>
<feature type="region of interest" description="Disordered" evidence="2">
    <location>
        <begin position="602"/>
        <end position="652"/>
    </location>
</feature>
<dbReference type="InterPro" id="IPR039600">
    <property type="entry name" value="TANGO6/Rtp1"/>
</dbReference>
<keyword evidence="6" id="KW-1185">Reference proteome</keyword>
<dbReference type="OrthoDB" id="39591at2759"/>
<protein>
    <recommendedName>
        <fullName evidence="7">RNA polymerase II assembly factor Rtp1 C-terminal domain-containing protein</fullName>
    </recommendedName>
</protein>
<feature type="domain" description="TANGO6 HEAT repeat" evidence="4">
    <location>
        <begin position="261"/>
        <end position="455"/>
    </location>
</feature>
<dbReference type="AlphaFoldDB" id="A0A9P6L588"/>
<feature type="compositionally biased region" description="Basic and acidic residues" evidence="2">
    <location>
        <begin position="602"/>
        <end position="627"/>
    </location>
</feature>
<feature type="region of interest" description="Disordered" evidence="2">
    <location>
        <begin position="943"/>
        <end position="994"/>
    </location>
</feature>
<evidence type="ECO:0000256" key="2">
    <source>
        <dbReference type="SAM" id="MobiDB-lite"/>
    </source>
</evidence>
<organism evidence="5 6">
    <name type="scientific">Thelephora terrestris</name>
    <dbReference type="NCBI Taxonomy" id="56493"/>
    <lineage>
        <taxon>Eukaryota</taxon>
        <taxon>Fungi</taxon>
        <taxon>Dikarya</taxon>
        <taxon>Basidiomycota</taxon>
        <taxon>Agaricomycotina</taxon>
        <taxon>Agaricomycetes</taxon>
        <taxon>Thelephorales</taxon>
        <taxon>Thelephoraceae</taxon>
        <taxon>Thelephora</taxon>
    </lineage>
</organism>
<dbReference type="Pfam" id="PF10363">
    <property type="entry name" value="RTP1_C1"/>
    <property type="match status" value="1"/>
</dbReference>
<evidence type="ECO:0000313" key="6">
    <source>
        <dbReference type="Proteomes" id="UP000736335"/>
    </source>
</evidence>
<proteinExistence type="inferred from homology"/>
<feature type="compositionally biased region" description="Acidic residues" evidence="2">
    <location>
        <begin position="632"/>
        <end position="650"/>
    </location>
</feature>
<dbReference type="InterPro" id="IPR011989">
    <property type="entry name" value="ARM-like"/>
</dbReference>
<dbReference type="Pfam" id="PF23565">
    <property type="entry name" value="ARM_TANGO6"/>
    <property type="match status" value="1"/>
</dbReference>
<comment type="caution">
    <text evidence="5">The sequence shown here is derived from an EMBL/GenBank/DDBJ whole genome shotgun (WGS) entry which is preliminary data.</text>
</comment>
<feature type="domain" description="RNA polymerase II assembly factor Rtp1 C-terminal" evidence="3">
    <location>
        <begin position="743"/>
        <end position="873"/>
    </location>
</feature>
<evidence type="ECO:0000313" key="5">
    <source>
        <dbReference type="EMBL" id="KAF9782746.1"/>
    </source>
</evidence>
<dbReference type="PANTHER" id="PTHR20959:SF1">
    <property type="entry name" value="TRANSPORT AND GOLGI ORGANIZATION PROTEIN 6 HOMOLOG"/>
    <property type="match status" value="1"/>
</dbReference>
<dbReference type="Proteomes" id="UP000736335">
    <property type="component" value="Unassembled WGS sequence"/>
</dbReference>
<dbReference type="EMBL" id="WIUZ02000011">
    <property type="protein sequence ID" value="KAF9782746.1"/>
    <property type="molecule type" value="Genomic_DNA"/>
</dbReference>